<dbReference type="OrthoDB" id="9788304at2"/>
<proteinExistence type="predicted"/>
<evidence type="ECO:0000256" key="1">
    <source>
        <dbReference type="SAM" id="Coils"/>
    </source>
</evidence>
<dbReference type="RefSeq" id="WP_079588517.1">
    <property type="nucleotide sequence ID" value="NZ_FUYN01000001.1"/>
</dbReference>
<keyword evidence="1" id="KW-0175">Coiled coil</keyword>
<organism evidence="2 3">
    <name type="scientific">Acetoanaerobium noterae</name>
    <dbReference type="NCBI Taxonomy" id="745369"/>
    <lineage>
        <taxon>Bacteria</taxon>
        <taxon>Bacillati</taxon>
        <taxon>Bacillota</taxon>
        <taxon>Clostridia</taxon>
        <taxon>Peptostreptococcales</taxon>
        <taxon>Filifactoraceae</taxon>
        <taxon>Acetoanaerobium</taxon>
    </lineage>
</organism>
<dbReference type="Proteomes" id="UP000243406">
    <property type="component" value="Unassembled WGS sequence"/>
</dbReference>
<evidence type="ECO:0000313" key="2">
    <source>
        <dbReference type="EMBL" id="SKB27780.1"/>
    </source>
</evidence>
<feature type="coiled-coil region" evidence="1">
    <location>
        <begin position="56"/>
        <end position="83"/>
    </location>
</feature>
<name>A0A1T4ZYH2_9FIRM</name>
<dbReference type="EMBL" id="FUYN01000001">
    <property type="protein sequence ID" value="SKB27780.1"/>
    <property type="molecule type" value="Genomic_DNA"/>
</dbReference>
<dbReference type="AlphaFoldDB" id="A0A1T4ZYH2"/>
<reference evidence="3" key="1">
    <citation type="submission" date="2017-02" db="EMBL/GenBank/DDBJ databases">
        <authorList>
            <person name="Varghese N."/>
            <person name="Submissions S."/>
        </authorList>
    </citation>
    <scope>NUCLEOTIDE SEQUENCE [LARGE SCALE GENOMIC DNA]</scope>
    <source>
        <strain evidence="3">ATCC 35199</strain>
    </source>
</reference>
<keyword evidence="3" id="KW-1185">Reference proteome</keyword>
<accession>A0A1T4ZYH2</accession>
<gene>
    <name evidence="2" type="ORF">SAMN02745120_0543</name>
</gene>
<evidence type="ECO:0000313" key="3">
    <source>
        <dbReference type="Proteomes" id="UP000243406"/>
    </source>
</evidence>
<sequence length="86" mass="9671">MSFMDKMAQTLNKVGEKTSEVANTTKTKMDIAKVKSNVDEKYKLLGELVYTALKENKTVDEQVQAYINEIDILKAEIANLESQLGE</sequence>
<protein>
    <submittedName>
        <fullName evidence="2">Uncharacterized protein</fullName>
    </submittedName>
</protein>